<dbReference type="Pfam" id="PF04854">
    <property type="entry name" value="DUF624"/>
    <property type="match status" value="1"/>
</dbReference>
<feature type="transmembrane region" description="Helical" evidence="1">
    <location>
        <begin position="181"/>
        <end position="202"/>
    </location>
</feature>
<sequence length="224" mass="26067">MSGWRNTEGVLGMFNRIGGFFTEASYWIWRMMQLNWLWLSHILLGGVVLGVFPATAAMFAMTRKWLQGEPDQPLFRNYHRYYRQNFWKVNGLGWVYLVIGAFLVFDLHLASQISGVIALVSTIFLMVMLLIYLLSFFYLFSYYVHFNQTFRNYLTQPFLITLLSFKQNLLIAIGLTLAGYFIYQIPGLILFTLGVMPSYWVMKVSMNRFREMQAQSESIVGGTS</sequence>
<feature type="transmembrane region" description="Helical" evidence="1">
    <location>
        <begin position="153"/>
        <end position="175"/>
    </location>
</feature>
<dbReference type="OrthoDB" id="2182676at2"/>
<organism evidence="2 3">
    <name type="scientific">Evansella caseinilytica</name>
    <dbReference type="NCBI Taxonomy" id="1503961"/>
    <lineage>
        <taxon>Bacteria</taxon>
        <taxon>Bacillati</taxon>
        <taxon>Bacillota</taxon>
        <taxon>Bacilli</taxon>
        <taxon>Bacillales</taxon>
        <taxon>Bacillaceae</taxon>
        <taxon>Evansella</taxon>
    </lineage>
</organism>
<feature type="transmembrane region" description="Helical" evidence="1">
    <location>
        <begin position="86"/>
        <end position="105"/>
    </location>
</feature>
<dbReference type="AlphaFoldDB" id="A0A1H3U3J9"/>
<name>A0A1H3U3J9_9BACI</name>
<dbReference type="EMBL" id="FNPI01000018">
    <property type="protein sequence ID" value="SDZ57030.1"/>
    <property type="molecule type" value="Genomic_DNA"/>
</dbReference>
<dbReference type="STRING" id="1503961.SAMN05421736_11830"/>
<keyword evidence="1" id="KW-1133">Transmembrane helix</keyword>
<keyword evidence="3" id="KW-1185">Reference proteome</keyword>
<gene>
    <name evidence="2" type="ORF">SAMN05421736_11830</name>
</gene>
<evidence type="ECO:0000313" key="2">
    <source>
        <dbReference type="EMBL" id="SDZ57030.1"/>
    </source>
</evidence>
<dbReference type="Proteomes" id="UP000198935">
    <property type="component" value="Unassembled WGS sequence"/>
</dbReference>
<evidence type="ECO:0000313" key="3">
    <source>
        <dbReference type="Proteomes" id="UP000198935"/>
    </source>
</evidence>
<protein>
    <submittedName>
        <fullName evidence="2">Uncharacterized membrane protein YesL</fullName>
    </submittedName>
</protein>
<dbReference type="InterPro" id="IPR006938">
    <property type="entry name" value="DUF624"/>
</dbReference>
<evidence type="ECO:0000256" key="1">
    <source>
        <dbReference type="SAM" id="Phobius"/>
    </source>
</evidence>
<feature type="transmembrane region" description="Helical" evidence="1">
    <location>
        <begin position="117"/>
        <end position="141"/>
    </location>
</feature>
<keyword evidence="1" id="KW-0472">Membrane</keyword>
<proteinExistence type="predicted"/>
<accession>A0A1H3U3J9</accession>
<feature type="transmembrane region" description="Helical" evidence="1">
    <location>
        <begin position="36"/>
        <end position="60"/>
    </location>
</feature>
<keyword evidence="1" id="KW-0812">Transmembrane</keyword>
<reference evidence="3" key="1">
    <citation type="submission" date="2016-10" db="EMBL/GenBank/DDBJ databases">
        <authorList>
            <person name="Varghese N."/>
            <person name="Submissions S."/>
        </authorList>
    </citation>
    <scope>NUCLEOTIDE SEQUENCE [LARGE SCALE GENOMIC DNA]</scope>
    <source>
        <strain evidence="3">SP</strain>
    </source>
</reference>